<dbReference type="EMBL" id="CACVKT020001114">
    <property type="protein sequence ID" value="CAC5365285.1"/>
    <property type="molecule type" value="Genomic_DNA"/>
</dbReference>
<feature type="region of interest" description="Disordered" evidence="1">
    <location>
        <begin position="241"/>
        <end position="265"/>
    </location>
</feature>
<dbReference type="AlphaFoldDB" id="A0A6J8AF09"/>
<keyword evidence="4" id="KW-1185">Reference proteome</keyword>
<gene>
    <name evidence="3" type="ORF">MCOR_6023</name>
</gene>
<name>A0A6J8AF09_MYTCO</name>
<organism evidence="3 4">
    <name type="scientific">Mytilus coruscus</name>
    <name type="common">Sea mussel</name>
    <dbReference type="NCBI Taxonomy" id="42192"/>
    <lineage>
        <taxon>Eukaryota</taxon>
        <taxon>Metazoa</taxon>
        <taxon>Spiralia</taxon>
        <taxon>Lophotrochozoa</taxon>
        <taxon>Mollusca</taxon>
        <taxon>Bivalvia</taxon>
        <taxon>Autobranchia</taxon>
        <taxon>Pteriomorphia</taxon>
        <taxon>Mytilida</taxon>
        <taxon>Mytiloidea</taxon>
        <taxon>Mytilidae</taxon>
        <taxon>Mytilinae</taxon>
        <taxon>Mytilus</taxon>
    </lineage>
</organism>
<feature type="region of interest" description="Disordered" evidence="1">
    <location>
        <begin position="1"/>
        <end position="34"/>
    </location>
</feature>
<accession>A0A6J8AF09</accession>
<evidence type="ECO:0000256" key="1">
    <source>
        <dbReference type="SAM" id="MobiDB-lite"/>
    </source>
</evidence>
<evidence type="ECO:0000313" key="4">
    <source>
        <dbReference type="Proteomes" id="UP000507470"/>
    </source>
</evidence>
<proteinExistence type="predicted"/>
<dbReference type="Pfam" id="PF20209">
    <property type="entry name" value="DUF6570"/>
    <property type="match status" value="1"/>
</dbReference>
<dbReference type="Proteomes" id="UP000507470">
    <property type="component" value="Unassembled WGS sequence"/>
</dbReference>
<feature type="domain" description="DUF6570" evidence="2">
    <location>
        <begin position="117"/>
        <end position="231"/>
    </location>
</feature>
<dbReference type="InterPro" id="IPR046700">
    <property type="entry name" value="DUF6570"/>
</dbReference>
<evidence type="ECO:0000259" key="2">
    <source>
        <dbReference type="Pfam" id="PF20209"/>
    </source>
</evidence>
<dbReference type="OrthoDB" id="6157032at2759"/>
<reference evidence="3 4" key="1">
    <citation type="submission" date="2020-06" db="EMBL/GenBank/DDBJ databases">
        <authorList>
            <person name="Li R."/>
            <person name="Bekaert M."/>
        </authorList>
    </citation>
    <scope>NUCLEOTIDE SEQUENCE [LARGE SCALE GENOMIC DNA]</scope>
    <source>
        <strain evidence="4">wild</strain>
    </source>
</reference>
<sequence length="265" mass="30234">MSKSYYNSTGLGSHVDPTINRKDRNQSRKRKLENNTEALDNTIVPGITCELYELATQEQTINNTCIGSKKCKIDSLCNAHDNIVNMQSGKQTSCDIITNFKKAVSCGPEYVFCCCMQTWPQDLELTSLEERLVAPRIPFMQIYEKARGGQYAVKGNDVNVPVDVNKTIRVLPRMLNDCETIPVKLKRKQSYKHHVSYQNIRPNKVLNAAKYLGSNRTLFKNEGITVDESWLESYQMALKNNQDDNIDNENTSTEFESENSREDQD</sequence>
<feature type="compositionally biased region" description="Polar residues" evidence="1">
    <location>
        <begin position="1"/>
        <end position="11"/>
    </location>
</feature>
<evidence type="ECO:0000313" key="3">
    <source>
        <dbReference type="EMBL" id="CAC5365285.1"/>
    </source>
</evidence>
<protein>
    <recommendedName>
        <fullName evidence="2">DUF6570 domain-containing protein</fullName>
    </recommendedName>
</protein>